<keyword evidence="3" id="KW-1133">Transmembrane helix</keyword>
<proteinExistence type="predicted"/>
<evidence type="ECO:0000313" key="5">
    <source>
        <dbReference type="EMBL" id="GGY75385.1"/>
    </source>
</evidence>
<feature type="transmembrane region" description="Helical" evidence="3">
    <location>
        <begin position="122"/>
        <end position="141"/>
    </location>
</feature>
<dbReference type="Pfam" id="PF00486">
    <property type="entry name" value="Trans_reg_C"/>
    <property type="match status" value="1"/>
</dbReference>
<evidence type="ECO:0000259" key="4">
    <source>
        <dbReference type="PROSITE" id="PS51755"/>
    </source>
</evidence>
<dbReference type="InterPro" id="IPR011990">
    <property type="entry name" value="TPR-like_helical_dom_sf"/>
</dbReference>
<evidence type="ECO:0000256" key="3">
    <source>
        <dbReference type="SAM" id="Phobius"/>
    </source>
</evidence>
<dbReference type="EMBL" id="BMYZ01000001">
    <property type="protein sequence ID" value="GGY75385.1"/>
    <property type="molecule type" value="Genomic_DNA"/>
</dbReference>
<dbReference type="SMART" id="SM00862">
    <property type="entry name" value="Trans_reg_C"/>
    <property type="match status" value="1"/>
</dbReference>
<dbReference type="Gene3D" id="1.25.40.10">
    <property type="entry name" value="Tetratricopeptide repeat domain"/>
    <property type="match status" value="1"/>
</dbReference>
<organism evidence="5 6">
    <name type="scientific">Cellvibrio zantedeschiae</name>
    <dbReference type="NCBI Taxonomy" id="1237077"/>
    <lineage>
        <taxon>Bacteria</taxon>
        <taxon>Pseudomonadati</taxon>
        <taxon>Pseudomonadota</taxon>
        <taxon>Gammaproteobacteria</taxon>
        <taxon>Cellvibrionales</taxon>
        <taxon>Cellvibrionaceae</taxon>
        <taxon>Cellvibrio</taxon>
    </lineage>
</organism>
<dbReference type="PROSITE" id="PS51755">
    <property type="entry name" value="OMPR_PHOB"/>
    <property type="match status" value="1"/>
</dbReference>
<keyword evidence="1 2" id="KW-0238">DNA-binding</keyword>
<dbReference type="CDD" id="cd00383">
    <property type="entry name" value="trans_reg_C"/>
    <property type="match status" value="1"/>
</dbReference>
<accession>A0ABQ3B5B7</accession>
<evidence type="ECO:0000256" key="1">
    <source>
        <dbReference type="ARBA" id="ARBA00023125"/>
    </source>
</evidence>
<evidence type="ECO:0000313" key="6">
    <source>
        <dbReference type="Proteomes" id="UP000619761"/>
    </source>
</evidence>
<protein>
    <recommendedName>
        <fullName evidence="4">OmpR/PhoB-type domain-containing protein</fullName>
    </recommendedName>
</protein>
<evidence type="ECO:0000256" key="2">
    <source>
        <dbReference type="PROSITE-ProRule" id="PRU01091"/>
    </source>
</evidence>
<comment type="caution">
    <text evidence="5">The sequence shown here is derived from an EMBL/GenBank/DDBJ whole genome shotgun (WGS) entry which is preliminary data.</text>
</comment>
<keyword evidence="3" id="KW-0472">Membrane</keyword>
<dbReference type="InterPro" id="IPR016032">
    <property type="entry name" value="Sig_transdc_resp-reg_C-effctor"/>
</dbReference>
<dbReference type="SUPFAM" id="SSF46894">
    <property type="entry name" value="C-terminal effector domain of the bipartite response regulators"/>
    <property type="match status" value="1"/>
</dbReference>
<reference evidence="6" key="1">
    <citation type="journal article" date="2019" name="Int. J. Syst. Evol. Microbiol.">
        <title>The Global Catalogue of Microorganisms (GCM) 10K type strain sequencing project: providing services to taxonomists for standard genome sequencing and annotation.</title>
        <authorList>
            <consortium name="The Broad Institute Genomics Platform"/>
            <consortium name="The Broad Institute Genome Sequencing Center for Infectious Disease"/>
            <person name="Wu L."/>
            <person name="Ma J."/>
        </authorList>
    </citation>
    <scope>NUCLEOTIDE SEQUENCE [LARGE SCALE GENOMIC DNA]</scope>
    <source>
        <strain evidence="6">KCTC 32239</strain>
    </source>
</reference>
<dbReference type="SUPFAM" id="SSF48452">
    <property type="entry name" value="TPR-like"/>
    <property type="match status" value="1"/>
</dbReference>
<sequence>MKYAFKEFVFDSEQLILYKNNDVIACRHNEAKLLALFLSEPQRVFSKDEILEQVWAGKVVSEQAVFQNISLLRALFGEDAIKTFSKKGYQWQLDTMPYVEPPFAPAATQLATAVNSRFGRSFWVAIALALIVLSTGYFLYWRSVQSDSQLTRVALLPLLIKPNDQHNANLDAELVKSVWEGINQTNTFHPVIVSGIKDYDDFFYTPQKYFTQITQQTRSGIVMVAKLGMRGSKISINYLLKSEKGIWGAGHEAETVPLLLEKLNAHVALVLQSKILDMDSLDSALRNAKLKILHQQASDDFNVLSQLIHSEIQTGNTDNAILLAGEMVERAQFQGDKLREAWAYVLVADAFIAQGLYENAGPKLQKALEIFQAEQDSSSLAVTQYSYARLAFAKNDYALFKQSVVAAMRFAKEAQDPLLEVNASNYLSVTANKFGEKLDRQTYLERSEAILDQTHQSKEHYGSVYFYAGMFAETPVLAEKNYRKVLAILPADQEWWERERAQVHLAELLIKQARWEEALELFPKDKLQGSEELMVAKIYAAQQQWSQAEAHGLSAFKLANLNGQASSALDAALSLVTIYQEAGTPEKAQVHRQFLHREAKNVAYWIKFNKDALDKAGIALE</sequence>
<dbReference type="Gene3D" id="1.10.10.10">
    <property type="entry name" value="Winged helix-like DNA-binding domain superfamily/Winged helix DNA-binding domain"/>
    <property type="match status" value="1"/>
</dbReference>
<feature type="DNA-binding region" description="OmpR/PhoB-type" evidence="2">
    <location>
        <begin position="1"/>
        <end position="93"/>
    </location>
</feature>
<dbReference type="InterPro" id="IPR036388">
    <property type="entry name" value="WH-like_DNA-bd_sf"/>
</dbReference>
<feature type="domain" description="OmpR/PhoB-type" evidence="4">
    <location>
        <begin position="1"/>
        <end position="93"/>
    </location>
</feature>
<keyword evidence="3" id="KW-0812">Transmembrane</keyword>
<dbReference type="InterPro" id="IPR001867">
    <property type="entry name" value="OmpR/PhoB-type_DNA-bd"/>
</dbReference>
<dbReference type="Proteomes" id="UP000619761">
    <property type="component" value="Unassembled WGS sequence"/>
</dbReference>
<name>A0ABQ3B5B7_9GAMM</name>
<gene>
    <name evidence="5" type="ORF">GCM10011613_21120</name>
</gene>
<keyword evidence="6" id="KW-1185">Reference proteome</keyword>